<reference evidence="1 2" key="1">
    <citation type="journal article" date="2024" name="IMA Fungus">
        <title>IMA Genome - F19 : A genome assembly and annotation guide to empower mycologists, including annotated draft genome sequences of Ceratocystis pirilliformis, Diaporthe australafricana, Fusarium ophioides, Paecilomyces lecythidis, and Sporothrix stenoceras.</title>
        <authorList>
            <person name="Aylward J."/>
            <person name="Wilson A.M."/>
            <person name="Visagie C.M."/>
            <person name="Spraker J."/>
            <person name="Barnes I."/>
            <person name="Buitendag C."/>
            <person name="Ceriani C."/>
            <person name="Del Mar Angel L."/>
            <person name="du Plessis D."/>
            <person name="Fuchs T."/>
            <person name="Gasser K."/>
            <person name="Kramer D."/>
            <person name="Li W."/>
            <person name="Munsamy K."/>
            <person name="Piso A."/>
            <person name="Price J.L."/>
            <person name="Sonnekus B."/>
            <person name="Thomas C."/>
            <person name="van der Nest A."/>
            <person name="van Dijk A."/>
            <person name="van Heerden A."/>
            <person name="van Vuuren N."/>
            <person name="Yilmaz N."/>
            <person name="Duong T.A."/>
            <person name="van der Merwe N.A."/>
            <person name="Wingfield M.J."/>
            <person name="Wingfield B.D."/>
        </authorList>
    </citation>
    <scope>NUCLEOTIDE SEQUENCE [LARGE SCALE GENOMIC DNA]</scope>
    <source>
        <strain evidence="1 2">CMW 18300</strain>
    </source>
</reference>
<evidence type="ECO:0000313" key="2">
    <source>
        <dbReference type="Proteomes" id="UP001583177"/>
    </source>
</evidence>
<comment type="caution">
    <text evidence="1">The sequence shown here is derived from an EMBL/GenBank/DDBJ whole genome shotgun (WGS) entry which is preliminary data.</text>
</comment>
<dbReference type="Proteomes" id="UP001583177">
    <property type="component" value="Unassembled WGS sequence"/>
</dbReference>
<protein>
    <submittedName>
        <fullName evidence="1">Uncharacterized protein</fullName>
    </submittedName>
</protein>
<sequence>MEDKKVNHVKVCYAHLPHSPIKIAMDFFLALPPEIRNKIYTMVIANTPGIPQNTDRAIGEFSLCQPALAQVNRQLRHEILPMWYSEKSFGTRIYPKMLSEAAQVWQGFLDRFNAHTTGADGSSYLSRIQRLEVELWHPAFDPDPLRRARRTSFFNDFYHIPDPSDSFPLKMSNGVYLQFGPINRPVGMAQHPRVGDDDSDWSDYAAVRALLRAAIVEDRSNQERHPWKLEFFWKTFPFERLVGLVMMIAVECKEAARLVRVGTSFAALEHPRPTAGMKRKKPSRSTRG</sequence>
<organism evidence="1 2">
    <name type="scientific">Diaporthe australafricana</name>
    <dbReference type="NCBI Taxonomy" id="127596"/>
    <lineage>
        <taxon>Eukaryota</taxon>
        <taxon>Fungi</taxon>
        <taxon>Dikarya</taxon>
        <taxon>Ascomycota</taxon>
        <taxon>Pezizomycotina</taxon>
        <taxon>Sordariomycetes</taxon>
        <taxon>Sordariomycetidae</taxon>
        <taxon>Diaporthales</taxon>
        <taxon>Diaporthaceae</taxon>
        <taxon>Diaporthe</taxon>
    </lineage>
</organism>
<gene>
    <name evidence="1" type="ORF">Daus18300_007161</name>
</gene>
<dbReference type="EMBL" id="JAWRVE010000061">
    <property type="protein sequence ID" value="KAL1865516.1"/>
    <property type="molecule type" value="Genomic_DNA"/>
</dbReference>
<accession>A0ABR3WPC5</accession>
<keyword evidence="2" id="KW-1185">Reference proteome</keyword>
<proteinExistence type="predicted"/>
<name>A0ABR3WPC5_9PEZI</name>
<evidence type="ECO:0000313" key="1">
    <source>
        <dbReference type="EMBL" id="KAL1865516.1"/>
    </source>
</evidence>